<comment type="caution">
    <text evidence="1">The sequence shown here is derived from an EMBL/GenBank/DDBJ whole genome shotgun (WGS) entry which is preliminary data.</text>
</comment>
<name>A0A8I0MYY0_9GAMM</name>
<organism evidence="1 2">
    <name type="scientific">Pseudoalteromonas peptidolytica F12-50-A1</name>
    <dbReference type="NCBI Taxonomy" id="1315280"/>
    <lineage>
        <taxon>Bacteria</taxon>
        <taxon>Pseudomonadati</taxon>
        <taxon>Pseudomonadota</taxon>
        <taxon>Gammaproteobacteria</taxon>
        <taxon>Alteromonadales</taxon>
        <taxon>Pseudoalteromonadaceae</taxon>
        <taxon>Pseudoalteromonas</taxon>
    </lineage>
</organism>
<dbReference type="EMBL" id="AQHF01000028">
    <property type="protein sequence ID" value="MBE0347907.1"/>
    <property type="molecule type" value="Genomic_DNA"/>
</dbReference>
<keyword evidence="2" id="KW-1185">Reference proteome</keyword>
<evidence type="ECO:0000313" key="2">
    <source>
        <dbReference type="Proteomes" id="UP000660708"/>
    </source>
</evidence>
<dbReference type="RefSeq" id="WP_147388891.1">
    <property type="nucleotide sequence ID" value="NZ_AQHF01000028.1"/>
</dbReference>
<gene>
    <name evidence="1" type="ORF">PPEP_a4286</name>
</gene>
<evidence type="ECO:0000313" key="1">
    <source>
        <dbReference type="EMBL" id="MBE0347907.1"/>
    </source>
</evidence>
<reference evidence="1 2" key="1">
    <citation type="submission" date="2015-06" db="EMBL/GenBank/DDBJ databases">
        <title>Genome sequence of Pseudoalteromonas peptidolytica.</title>
        <authorList>
            <person name="Xie B.-B."/>
            <person name="Rong J.-C."/>
            <person name="Qin Q.-L."/>
            <person name="Zhang Y.-Z."/>
        </authorList>
    </citation>
    <scope>NUCLEOTIDE SEQUENCE [LARGE SCALE GENOMIC DNA]</scope>
    <source>
        <strain evidence="1 2">F12-50-A1</strain>
    </source>
</reference>
<dbReference type="AlphaFoldDB" id="A0A8I0MYY0"/>
<dbReference type="Proteomes" id="UP000660708">
    <property type="component" value="Unassembled WGS sequence"/>
</dbReference>
<proteinExistence type="predicted"/>
<accession>A0A8I0MYY0</accession>
<protein>
    <submittedName>
        <fullName evidence="1">Uncharacterized protein</fullName>
    </submittedName>
</protein>
<sequence>MTQSAAEFNGILAIAHDLLPAMHSGLSQLKPNDTALLVAAKLHYAFWFATSEEQIIELTKQAQGSDKKRKDLDKLTTWAESASSVFDTEVQWEKMPRQYHKKFEKFPSKAQATIDNPLPSLSETLIALDDLPIPELLKTLAQQASPFLMPDTDAFLSSMFGQQSREKPIDIVDESIPTETDPLSNNSALTPDAISDIQNAYIVKSYVDVPMTDAAEQHALTQTTVEEKTTVSEASNDTEFTAYTPTTTKKKIRKIARAEKGHGAMIRIVRHMLVLNEQASKAQIMAVLDLLGIKYAASALPAKISDARKMLLYMGDMGLVDEELANSYDSMVKISQYDENLSIEDAKRIDALLSELEFKPVKRRT</sequence>